<protein>
    <recommendedName>
        <fullName evidence="4">Phospholipase C/D domain-containing protein</fullName>
    </recommendedName>
</protein>
<dbReference type="EMBL" id="JAPFFF010000018">
    <property type="protein sequence ID" value="KAK8860395.1"/>
    <property type="molecule type" value="Genomic_DNA"/>
</dbReference>
<keyword evidence="3" id="KW-1185">Reference proteome</keyword>
<evidence type="ECO:0000313" key="3">
    <source>
        <dbReference type="Proteomes" id="UP001470230"/>
    </source>
</evidence>
<evidence type="ECO:0000256" key="1">
    <source>
        <dbReference type="SAM" id="SignalP"/>
    </source>
</evidence>
<accession>A0ABR2IBL2</accession>
<gene>
    <name evidence="2" type="ORF">M9Y10_012059</name>
</gene>
<feature type="signal peptide" evidence="1">
    <location>
        <begin position="1"/>
        <end position="18"/>
    </location>
</feature>
<dbReference type="Proteomes" id="UP001470230">
    <property type="component" value="Unassembled WGS sequence"/>
</dbReference>
<proteinExistence type="predicted"/>
<feature type="chain" id="PRO_5047169921" description="Phospholipase C/D domain-containing protein" evidence="1">
    <location>
        <begin position="19"/>
        <end position="233"/>
    </location>
</feature>
<organism evidence="2 3">
    <name type="scientific">Tritrichomonas musculus</name>
    <dbReference type="NCBI Taxonomy" id="1915356"/>
    <lineage>
        <taxon>Eukaryota</taxon>
        <taxon>Metamonada</taxon>
        <taxon>Parabasalia</taxon>
        <taxon>Tritrichomonadida</taxon>
        <taxon>Tritrichomonadidae</taxon>
        <taxon>Tritrichomonas</taxon>
    </lineage>
</organism>
<name>A0ABR2IBL2_9EUKA</name>
<evidence type="ECO:0000313" key="2">
    <source>
        <dbReference type="EMBL" id="KAK8860395.1"/>
    </source>
</evidence>
<keyword evidence="1" id="KW-0732">Signal</keyword>
<sequence length="233" mass="27117">MFLLFLFYFCASWGPIFHQLVAQEFAHEYLSHLTAKQARAFIQGSVFVDGLSRKQYHNLSNLLLLLKEYDSKTSLEYYFVLGFILHMTADSSGHIGSKLSFLPMKVPLHYFAELTVCSAIFHSKKVPSISHDEISESVFQRTRKGTSLFFGIFYKIWRIVVWFPFYHFLSSIQNDDCSRKNDKKFAMCNLLLHIEAIKRSMYDTLLYLHEGNLTSESIGQLTIKELKTFQCCK</sequence>
<evidence type="ECO:0008006" key="4">
    <source>
        <dbReference type="Google" id="ProtNLM"/>
    </source>
</evidence>
<comment type="caution">
    <text evidence="2">The sequence shown here is derived from an EMBL/GenBank/DDBJ whole genome shotgun (WGS) entry which is preliminary data.</text>
</comment>
<reference evidence="2 3" key="1">
    <citation type="submission" date="2024-04" db="EMBL/GenBank/DDBJ databases">
        <title>Tritrichomonas musculus Genome.</title>
        <authorList>
            <person name="Alves-Ferreira E."/>
            <person name="Grigg M."/>
            <person name="Lorenzi H."/>
            <person name="Galac M."/>
        </authorList>
    </citation>
    <scope>NUCLEOTIDE SEQUENCE [LARGE SCALE GENOMIC DNA]</scope>
    <source>
        <strain evidence="2 3">EAF2021</strain>
    </source>
</reference>